<dbReference type="AlphaFoldDB" id="A0A498JH63"/>
<evidence type="ECO:0000256" key="1">
    <source>
        <dbReference type="SAM" id="Phobius"/>
    </source>
</evidence>
<keyword evidence="3" id="KW-1185">Reference proteome</keyword>
<keyword evidence="1" id="KW-1133">Transmembrane helix</keyword>
<gene>
    <name evidence="2" type="ORF">DVH24_016214</name>
</gene>
<organism evidence="2 3">
    <name type="scientific">Malus domestica</name>
    <name type="common">Apple</name>
    <name type="synonym">Pyrus malus</name>
    <dbReference type="NCBI Taxonomy" id="3750"/>
    <lineage>
        <taxon>Eukaryota</taxon>
        <taxon>Viridiplantae</taxon>
        <taxon>Streptophyta</taxon>
        <taxon>Embryophyta</taxon>
        <taxon>Tracheophyta</taxon>
        <taxon>Spermatophyta</taxon>
        <taxon>Magnoliopsida</taxon>
        <taxon>eudicotyledons</taxon>
        <taxon>Gunneridae</taxon>
        <taxon>Pentapetalae</taxon>
        <taxon>rosids</taxon>
        <taxon>fabids</taxon>
        <taxon>Rosales</taxon>
        <taxon>Rosaceae</taxon>
        <taxon>Amygdaloideae</taxon>
        <taxon>Maleae</taxon>
        <taxon>Malus</taxon>
    </lineage>
</organism>
<proteinExistence type="predicted"/>
<keyword evidence="1" id="KW-0812">Transmembrane</keyword>
<accession>A0A498JH63</accession>
<evidence type="ECO:0000313" key="2">
    <source>
        <dbReference type="EMBL" id="RXH94147.1"/>
    </source>
</evidence>
<dbReference type="Proteomes" id="UP000290289">
    <property type="component" value="Chromosome 7"/>
</dbReference>
<feature type="transmembrane region" description="Helical" evidence="1">
    <location>
        <begin position="109"/>
        <end position="139"/>
    </location>
</feature>
<comment type="caution">
    <text evidence="2">The sequence shown here is derived from an EMBL/GenBank/DDBJ whole genome shotgun (WGS) entry which is preliminary data.</text>
</comment>
<name>A0A498JH63_MALDO</name>
<reference evidence="2 3" key="1">
    <citation type="submission" date="2018-10" db="EMBL/GenBank/DDBJ databases">
        <title>A high-quality apple genome assembly.</title>
        <authorList>
            <person name="Hu J."/>
        </authorList>
    </citation>
    <scope>NUCLEOTIDE SEQUENCE [LARGE SCALE GENOMIC DNA]</scope>
    <source>
        <strain evidence="3">cv. HFTH1</strain>
        <tissue evidence="2">Young leaf</tissue>
    </source>
</reference>
<keyword evidence="1" id="KW-0472">Membrane</keyword>
<evidence type="ECO:0000313" key="3">
    <source>
        <dbReference type="Proteomes" id="UP000290289"/>
    </source>
</evidence>
<dbReference type="EMBL" id="RDQH01000333">
    <property type="protein sequence ID" value="RXH94147.1"/>
    <property type="molecule type" value="Genomic_DNA"/>
</dbReference>
<protein>
    <submittedName>
        <fullName evidence="2">Uncharacterized protein</fullName>
    </submittedName>
</protein>
<sequence length="145" mass="15700">MTNMTSVVAAGAGARPSQLHLPTAKPQIPITHAFKLSAVKSAPVNFRFKTSVLRLQIRERWHAVSASKNANPPLYDYGDSIKDKSGTVEKDDAAQGASLLTILDGLLRLIVFFVVFVFASVLSWCIGFFVTMHFIALALSSGPPK</sequence>